<dbReference type="InterPro" id="IPR036513">
    <property type="entry name" value="STAS_dom_sf"/>
</dbReference>
<gene>
    <name evidence="1" type="ORF">GCM10022268_07780</name>
</gene>
<dbReference type="SUPFAM" id="SSF52091">
    <property type="entry name" value="SpoIIaa-like"/>
    <property type="match status" value="1"/>
</dbReference>
<sequence>MLPEPGPMYAIRFRHDINLLDIRWTGQFTAEVVDAYARELIAQFVREGFRPGYRLRMDMTDSAVQPVAAATLINRRLGDFPRADRIAIVTRSAIARLQVRRFMTQSYLRIFDDAALALDWLTEADAQAA</sequence>
<dbReference type="EMBL" id="BAABBF010000002">
    <property type="protein sequence ID" value="GAA3700147.1"/>
    <property type="molecule type" value="Genomic_DNA"/>
</dbReference>
<dbReference type="Gene3D" id="3.40.50.10600">
    <property type="entry name" value="SpoIIaa-like domains"/>
    <property type="match status" value="1"/>
</dbReference>
<organism evidence="1 2">
    <name type="scientific">Sphingomonas cynarae</name>
    <dbReference type="NCBI Taxonomy" id="930197"/>
    <lineage>
        <taxon>Bacteria</taxon>
        <taxon>Pseudomonadati</taxon>
        <taxon>Pseudomonadota</taxon>
        <taxon>Alphaproteobacteria</taxon>
        <taxon>Sphingomonadales</taxon>
        <taxon>Sphingomonadaceae</taxon>
        <taxon>Sphingomonas</taxon>
    </lineage>
</organism>
<evidence type="ECO:0008006" key="3">
    <source>
        <dbReference type="Google" id="ProtNLM"/>
    </source>
</evidence>
<protein>
    <recommendedName>
        <fullName evidence="3">STAS/SEC14 domain-containing protein</fullName>
    </recommendedName>
</protein>
<proteinExistence type="predicted"/>
<dbReference type="Proteomes" id="UP001500523">
    <property type="component" value="Unassembled WGS sequence"/>
</dbReference>
<evidence type="ECO:0000313" key="1">
    <source>
        <dbReference type="EMBL" id="GAA3700147.1"/>
    </source>
</evidence>
<dbReference type="InterPro" id="IPR038396">
    <property type="entry name" value="SpoIIAA-like_sf"/>
</dbReference>
<name>A0ABP7D2W9_9SPHN</name>
<accession>A0ABP7D2W9</accession>
<evidence type="ECO:0000313" key="2">
    <source>
        <dbReference type="Proteomes" id="UP001500523"/>
    </source>
</evidence>
<dbReference type="InterPro" id="IPR021866">
    <property type="entry name" value="SpoIIAA-like"/>
</dbReference>
<comment type="caution">
    <text evidence="1">The sequence shown here is derived from an EMBL/GenBank/DDBJ whole genome shotgun (WGS) entry which is preliminary data.</text>
</comment>
<dbReference type="Pfam" id="PF11964">
    <property type="entry name" value="SpoIIAA-like"/>
    <property type="match status" value="1"/>
</dbReference>
<reference evidence="2" key="1">
    <citation type="journal article" date="2019" name="Int. J. Syst. Evol. Microbiol.">
        <title>The Global Catalogue of Microorganisms (GCM) 10K type strain sequencing project: providing services to taxonomists for standard genome sequencing and annotation.</title>
        <authorList>
            <consortium name="The Broad Institute Genomics Platform"/>
            <consortium name="The Broad Institute Genome Sequencing Center for Infectious Disease"/>
            <person name="Wu L."/>
            <person name="Ma J."/>
        </authorList>
    </citation>
    <scope>NUCLEOTIDE SEQUENCE [LARGE SCALE GENOMIC DNA]</scope>
    <source>
        <strain evidence="2">JCM 17498</strain>
    </source>
</reference>
<keyword evidence="2" id="KW-1185">Reference proteome</keyword>